<evidence type="ECO:0000313" key="3">
    <source>
        <dbReference type="Proteomes" id="UP000051804"/>
    </source>
</evidence>
<organism evidence="2 3">
    <name type="scientific">Lacticaseibacillus nasuensis JCM 17158</name>
    <dbReference type="NCBI Taxonomy" id="1291734"/>
    <lineage>
        <taxon>Bacteria</taxon>
        <taxon>Bacillati</taxon>
        <taxon>Bacillota</taxon>
        <taxon>Bacilli</taxon>
        <taxon>Lactobacillales</taxon>
        <taxon>Lactobacillaceae</taxon>
        <taxon>Lacticaseibacillus</taxon>
    </lineage>
</organism>
<keyword evidence="1" id="KW-0472">Membrane</keyword>
<name>A0A0R1JRP7_9LACO</name>
<dbReference type="InterPro" id="IPR049731">
    <property type="entry name" value="LVIS_2131-like"/>
</dbReference>
<comment type="caution">
    <text evidence="2">The sequence shown here is derived from an EMBL/GenBank/DDBJ whole genome shotgun (WGS) entry which is preliminary data.</text>
</comment>
<dbReference type="Proteomes" id="UP000051804">
    <property type="component" value="Unassembled WGS sequence"/>
</dbReference>
<dbReference type="AlphaFoldDB" id="A0A0R1JRP7"/>
<feature type="transmembrane region" description="Helical" evidence="1">
    <location>
        <begin position="46"/>
        <end position="68"/>
    </location>
</feature>
<dbReference type="EMBL" id="AZDJ01000003">
    <property type="protein sequence ID" value="KRK74016.1"/>
    <property type="molecule type" value="Genomic_DNA"/>
</dbReference>
<dbReference type="NCBIfam" id="NF040508">
    <property type="entry name" value="LVIS_2131_fam"/>
    <property type="match status" value="1"/>
</dbReference>
<dbReference type="PATRIC" id="fig|1291734.4.peg.1901"/>
<accession>A0A0R1JRP7</accession>
<keyword evidence="1" id="KW-0812">Transmembrane</keyword>
<dbReference type="OrthoDB" id="2311501at2"/>
<dbReference type="RefSeq" id="WP_054723594.1">
    <property type="nucleotide sequence ID" value="NZ_AZDJ01000003.1"/>
</dbReference>
<proteinExistence type="predicted"/>
<dbReference type="STRING" id="1291734.FD02_GL001851"/>
<feature type="transmembrane region" description="Helical" evidence="1">
    <location>
        <begin position="6"/>
        <end position="26"/>
    </location>
</feature>
<evidence type="ECO:0000256" key="1">
    <source>
        <dbReference type="SAM" id="Phobius"/>
    </source>
</evidence>
<sequence length="209" mass="23798">MSAWNLIGVVAWLIVAAWLVFTVMNIRSRHLRMLVVAKREHSAKTALIDCAEIVVLILLAVGMSWVTWFRQPDRIDGNSVHVRYTYDKLLLQTDASRSYYVSVTRGNGTQPVQYYTYWTNGAKYQITSRNADVAAGTDPLTVRASNLPWQEKQLAKWDKQSERAYVATYIATYEPTFLNGLGMRVGRTATRFSIIRIPNETFEKITAAK</sequence>
<keyword evidence="1" id="KW-1133">Transmembrane helix</keyword>
<evidence type="ECO:0000313" key="2">
    <source>
        <dbReference type="EMBL" id="KRK74016.1"/>
    </source>
</evidence>
<gene>
    <name evidence="2" type="ORF">FD02_GL001851</name>
</gene>
<protein>
    <submittedName>
        <fullName evidence="2">Uncharacterized protein</fullName>
    </submittedName>
</protein>
<reference evidence="2 3" key="1">
    <citation type="journal article" date="2015" name="Genome Announc.">
        <title>Expanding the biotechnology potential of lactobacilli through comparative genomics of 213 strains and associated genera.</title>
        <authorList>
            <person name="Sun Z."/>
            <person name="Harris H.M."/>
            <person name="McCann A."/>
            <person name="Guo C."/>
            <person name="Argimon S."/>
            <person name="Zhang W."/>
            <person name="Yang X."/>
            <person name="Jeffery I.B."/>
            <person name="Cooney J.C."/>
            <person name="Kagawa T.F."/>
            <person name="Liu W."/>
            <person name="Song Y."/>
            <person name="Salvetti E."/>
            <person name="Wrobel A."/>
            <person name="Rasinkangas P."/>
            <person name="Parkhill J."/>
            <person name="Rea M.C."/>
            <person name="O'Sullivan O."/>
            <person name="Ritari J."/>
            <person name="Douillard F.P."/>
            <person name="Paul Ross R."/>
            <person name="Yang R."/>
            <person name="Briner A.E."/>
            <person name="Felis G.E."/>
            <person name="de Vos W.M."/>
            <person name="Barrangou R."/>
            <person name="Klaenhammer T.R."/>
            <person name="Caufield P.W."/>
            <person name="Cui Y."/>
            <person name="Zhang H."/>
            <person name="O'Toole P.W."/>
        </authorList>
    </citation>
    <scope>NUCLEOTIDE SEQUENCE [LARGE SCALE GENOMIC DNA]</scope>
    <source>
        <strain evidence="2 3">JCM 17158</strain>
    </source>
</reference>
<keyword evidence="3" id="KW-1185">Reference proteome</keyword>